<protein>
    <submittedName>
        <fullName evidence="1">Uncharacterized protein</fullName>
    </submittedName>
</protein>
<reference evidence="2" key="1">
    <citation type="journal article" date="2019" name="Int. J. Syst. Evol. Microbiol.">
        <title>The Global Catalogue of Microorganisms (GCM) 10K type strain sequencing project: providing services to taxonomists for standard genome sequencing and annotation.</title>
        <authorList>
            <consortium name="The Broad Institute Genomics Platform"/>
            <consortium name="The Broad Institute Genome Sequencing Center for Infectious Disease"/>
            <person name="Wu L."/>
            <person name="Ma J."/>
        </authorList>
    </citation>
    <scope>NUCLEOTIDE SEQUENCE [LARGE SCALE GENOMIC DNA]</scope>
    <source>
        <strain evidence="2">NBRC 3266</strain>
    </source>
</reference>
<name>A0ABQ5WPR2_9PROT</name>
<keyword evidence="2" id="KW-1185">Reference proteome</keyword>
<comment type="caution">
    <text evidence="1">The sequence shown here is derived from an EMBL/GenBank/DDBJ whole genome shotgun (WGS) entry which is preliminary data.</text>
</comment>
<organism evidence="1 2">
    <name type="scientific">Gluconobacter kondonii</name>
    <dbReference type="NCBI Taxonomy" id="941463"/>
    <lineage>
        <taxon>Bacteria</taxon>
        <taxon>Pseudomonadati</taxon>
        <taxon>Pseudomonadota</taxon>
        <taxon>Alphaproteobacteria</taxon>
        <taxon>Acetobacterales</taxon>
        <taxon>Acetobacteraceae</taxon>
        <taxon>Gluconobacter</taxon>
    </lineage>
</organism>
<gene>
    <name evidence="1" type="ORF">GCM10007870_06110</name>
</gene>
<dbReference type="Proteomes" id="UP001156629">
    <property type="component" value="Unassembled WGS sequence"/>
</dbReference>
<evidence type="ECO:0000313" key="1">
    <source>
        <dbReference type="EMBL" id="GLQ65027.1"/>
    </source>
</evidence>
<dbReference type="EMBL" id="BSNV01000002">
    <property type="protein sequence ID" value="GLQ65027.1"/>
    <property type="molecule type" value="Genomic_DNA"/>
</dbReference>
<evidence type="ECO:0000313" key="2">
    <source>
        <dbReference type="Proteomes" id="UP001156629"/>
    </source>
</evidence>
<sequence>MIARLVRIRHVLPVIERVRGDMAVFEYGGGIDEATQDERDGTEMENPVIANRTCGLCAKRFTRMGPNVVLCEMNQNVFGAMAHDGEFRSLVGVDQVASGW</sequence>
<proteinExistence type="predicted"/>
<accession>A0ABQ5WPR2</accession>